<sequence length="567" mass="65681">MKVFNFFCIYIISILFSCKGELDIPAQGVLSPDQISTYEDAEALAIAAYSQLGNDHYNYPFSLWPFGNVRSDDAYKGGNNINDIGTYNELENPQIMTVNNARFDQLWYRIYIGVRRTNEAIRALKKFDSSVSSNYDSRLGEMYFIRGYWYLKLKMLFKHVVYLTDETPIDDYETISNRVYSDQELWELIADDFKRAIDLLPSTQPQIGRANKYAAYAYYAKTRLYQAYVQNEDHEVINIDRDLLNEVVDATGKVLESSYELEDDFANNFIYEKENGKESIFAVQFSTDDGVGTAGRTDKGYYITAPQGMGCCDFHKVSHNLINAFKTENGLPMFTHFNDDLADFSTDNFDPRLDHTAARPGMPWKYNANEIFTNSWSRTPGVYGYFNSLKENVSRTCDCYKIDGSFRGNSKNRIEMRFADVLLFRAEALIELDDYEGGITLINRLRERAANSIALLKDTDGNPRLNYQVEQYVPGLNITLNKTSARHALRFERRLEMAMENSRFFDLVRWGISAEVINTFYQKERVRMPNLYTENTVFTAKRNEYLPIPQAQVNWSKNLYIQNVNYQ</sequence>
<comment type="subcellular location">
    <subcellularLocation>
        <location evidence="1">Cell outer membrane</location>
    </subcellularLocation>
</comment>
<gene>
    <name evidence="8" type="ORF">FXV77_17355</name>
</gene>
<keyword evidence="5" id="KW-0998">Cell outer membrane</keyword>
<evidence type="ECO:0000259" key="7">
    <source>
        <dbReference type="Pfam" id="PF14322"/>
    </source>
</evidence>
<dbReference type="InterPro" id="IPR033985">
    <property type="entry name" value="SusD-like_N"/>
</dbReference>
<dbReference type="InterPro" id="IPR012944">
    <property type="entry name" value="SusD_RagB_dom"/>
</dbReference>
<keyword evidence="4" id="KW-0472">Membrane</keyword>
<dbReference type="RefSeq" id="WP_148920508.1">
    <property type="nucleotide sequence ID" value="NZ_VTAV01000015.1"/>
</dbReference>
<organism evidence="8 9">
    <name type="scientific">Sphingobacterium phlebotomi</name>
    <dbReference type="NCBI Taxonomy" id="2605433"/>
    <lineage>
        <taxon>Bacteria</taxon>
        <taxon>Pseudomonadati</taxon>
        <taxon>Bacteroidota</taxon>
        <taxon>Sphingobacteriia</taxon>
        <taxon>Sphingobacteriales</taxon>
        <taxon>Sphingobacteriaceae</taxon>
        <taxon>Sphingobacterium</taxon>
    </lineage>
</organism>
<evidence type="ECO:0000313" key="8">
    <source>
        <dbReference type="EMBL" id="TYR33632.1"/>
    </source>
</evidence>
<keyword evidence="3" id="KW-0732">Signal</keyword>
<name>A0A5D4H000_9SPHI</name>
<dbReference type="Proteomes" id="UP000322362">
    <property type="component" value="Unassembled WGS sequence"/>
</dbReference>
<feature type="domain" description="SusD-like N-terminal" evidence="7">
    <location>
        <begin position="88"/>
        <end position="222"/>
    </location>
</feature>
<protein>
    <submittedName>
        <fullName evidence="8">RagB/SusD family nutrient uptake outer membrane protein</fullName>
    </submittedName>
</protein>
<evidence type="ECO:0000256" key="4">
    <source>
        <dbReference type="ARBA" id="ARBA00023136"/>
    </source>
</evidence>
<dbReference type="EMBL" id="VTAV01000015">
    <property type="protein sequence ID" value="TYR33632.1"/>
    <property type="molecule type" value="Genomic_DNA"/>
</dbReference>
<dbReference type="Pfam" id="PF07980">
    <property type="entry name" value="SusD_RagB"/>
    <property type="match status" value="1"/>
</dbReference>
<dbReference type="AlphaFoldDB" id="A0A5D4H000"/>
<dbReference type="InterPro" id="IPR011990">
    <property type="entry name" value="TPR-like_helical_dom_sf"/>
</dbReference>
<evidence type="ECO:0000256" key="2">
    <source>
        <dbReference type="ARBA" id="ARBA00006275"/>
    </source>
</evidence>
<dbReference type="GO" id="GO:0009279">
    <property type="term" value="C:cell outer membrane"/>
    <property type="evidence" value="ECO:0007669"/>
    <property type="project" value="UniProtKB-SubCell"/>
</dbReference>
<evidence type="ECO:0000259" key="6">
    <source>
        <dbReference type="Pfam" id="PF07980"/>
    </source>
</evidence>
<comment type="caution">
    <text evidence="8">The sequence shown here is derived from an EMBL/GenBank/DDBJ whole genome shotgun (WGS) entry which is preliminary data.</text>
</comment>
<accession>A0A5D4H000</accession>
<evidence type="ECO:0000256" key="5">
    <source>
        <dbReference type="ARBA" id="ARBA00023237"/>
    </source>
</evidence>
<evidence type="ECO:0000256" key="3">
    <source>
        <dbReference type="ARBA" id="ARBA00022729"/>
    </source>
</evidence>
<feature type="domain" description="RagB/SusD" evidence="6">
    <location>
        <begin position="277"/>
        <end position="566"/>
    </location>
</feature>
<reference evidence="8 9" key="1">
    <citation type="submission" date="2019-08" db="EMBL/GenBank/DDBJ databases">
        <title>Phlebobacter frassis gen. nov. sp. nov., a new member of family Sphingobacteriaceae isolated from sand fly rearing media.</title>
        <authorList>
            <person name="Kakumanu M.L."/>
            <person name="Marayati B.F."/>
            <person name="Wada-Katsumata A."/>
            <person name="Wasserberg G."/>
            <person name="Schal C."/>
            <person name="Apperson C.S."/>
            <person name="Ponnusamy L."/>
        </authorList>
    </citation>
    <scope>NUCLEOTIDE SEQUENCE [LARGE SCALE GENOMIC DNA]</scope>
    <source>
        <strain evidence="8 9">SSI9</strain>
    </source>
</reference>
<dbReference type="PROSITE" id="PS51257">
    <property type="entry name" value="PROKAR_LIPOPROTEIN"/>
    <property type="match status" value="1"/>
</dbReference>
<dbReference type="Gene3D" id="1.25.40.390">
    <property type="match status" value="1"/>
</dbReference>
<evidence type="ECO:0000313" key="9">
    <source>
        <dbReference type="Proteomes" id="UP000322362"/>
    </source>
</evidence>
<dbReference type="Pfam" id="PF14322">
    <property type="entry name" value="SusD-like_3"/>
    <property type="match status" value="1"/>
</dbReference>
<keyword evidence="9" id="KW-1185">Reference proteome</keyword>
<proteinExistence type="inferred from homology"/>
<dbReference type="SUPFAM" id="SSF48452">
    <property type="entry name" value="TPR-like"/>
    <property type="match status" value="1"/>
</dbReference>
<comment type="similarity">
    <text evidence="2">Belongs to the SusD family.</text>
</comment>
<evidence type="ECO:0000256" key="1">
    <source>
        <dbReference type="ARBA" id="ARBA00004442"/>
    </source>
</evidence>